<keyword evidence="4 7" id="KW-0808">Transferase</keyword>
<gene>
    <name evidence="7" type="ORF">CGC58_00150</name>
</gene>
<dbReference type="InterPro" id="IPR015421">
    <property type="entry name" value="PyrdxlP-dep_Trfase_major"/>
</dbReference>
<dbReference type="CDD" id="cd00609">
    <property type="entry name" value="AAT_like"/>
    <property type="match status" value="1"/>
</dbReference>
<evidence type="ECO:0000259" key="6">
    <source>
        <dbReference type="Pfam" id="PF00155"/>
    </source>
</evidence>
<name>A0A250FT21_9FLAO</name>
<dbReference type="Gene3D" id="3.90.1150.10">
    <property type="entry name" value="Aspartate Aminotransferase, domain 1"/>
    <property type="match status" value="1"/>
</dbReference>
<evidence type="ECO:0000256" key="3">
    <source>
        <dbReference type="ARBA" id="ARBA00022576"/>
    </source>
</evidence>
<dbReference type="Pfam" id="PF00155">
    <property type="entry name" value="Aminotran_1_2"/>
    <property type="match status" value="1"/>
</dbReference>
<evidence type="ECO:0000313" key="8">
    <source>
        <dbReference type="Proteomes" id="UP000217348"/>
    </source>
</evidence>
<dbReference type="Proteomes" id="UP000217348">
    <property type="component" value="Chromosome"/>
</dbReference>
<keyword evidence="3 7" id="KW-0032">Aminotransferase</keyword>
<dbReference type="OrthoDB" id="9813612at2"/>
<proteinExistence type="inferred from homology"/>
<evidence type="ECO:0000256" key="5">
    <source>
        <dbReference type="ARBA" id="ARBA00022898"/>
    </source>
</evidence>
<dbReference type="EMBL" id="CP022387">
    <property type="protein sequence ID" value="ATA88280.1"/>
    <property type="molecule type" value="Genomic_DNA"/>
</dbReference>
<protein>
    <submittedName>
        <fullName evidence="7">Aminotransferase</fullName>
    </submittedName>
</protein>
<organism evidence="7 8">
    <name type="scientific">Capnocytophaga stomatis</name>
    <dbReference type="NCBI Taxonomy" id="1848904"/>
    <lineage>
        <taxon>Bacteria</taxon>
        <taxon>Pseudomonadati</taxon>
        <taxon>Bacteroidota</taxon>
        <taxon>Flavobacteriia</taxon>
        <taxon>Flavobacteriales</taxon>
        <taxon>Flavobacteriaceae</taxon>
        <taxon>Capnocytophaga</taxon>
    </lineage>
</organism>
<reference evidence="8" key="1">
    <citation type="submission" date="2017-06" db="EMBL/GenBank/DDBJ databases">
        <title>Capnocytophaga spp. assemblies.</title>
        <authorList>
            <person name="Gulvik C.A."/>
        </authorList>
    </citation>
    <scope>NUCLEOTIDE SEQUENCE [LARGE SCALE GENOMIC DNA]</scope>
    <source>
        <strain evidence="8">H2177</strain>
    </source>
</reference>
<dbReference type="AlphaFoldDB" id="A0A250FT21"/>
<dbReference type="GO" id="GO:0030170">
    <property type="term" value="F:pyridoxal phosphate binding"/>
    <property type="evidence" value="ECO:0007669"/>
    <property type="project" value="InterPro"/>
</dbReference>
<keyword evidence="5" id="KW-0663">Pyridoxal phosphate</keyword>
<evidence type="ECO:0000313" key="7">
    <source>
        <dbReference type="EMBL" id="ATA88280.1"/>
    </source>
</evidence>
<dbReference type="GO" id="GO:0006520">
    <property type="term" value="P:amino acid metabolic process"/>
    <property type="evidence" value="ECO:0007669"/>
    <property type="project" value="InterPro"/>
</dbReference>
<dbReference type="PANTHER" id="PTHR46383:SF1">
    <property type="entry name" value="ASPARTATE AMINOTRANSFERASE"/>
    <property type="match status" value="1"/>
</dbReference>
<evidence type="ECO:0000256" key="4">
    <source>
        <dbReference type="ARBA" id="ARBA00022679"/>
    </source>
</evidence>
<evidence type="ECO:0000256" key="2">
    <source>
        <dbReference type="ARBA" id="ARBA00007441"/>
    </source>
</evidence>
<dbReference type="InterPro" id="IPR015422">
    <property type="entry name" value="PyrdxlP-dep_Trfase_small"/>
</dbReference>
<dbReference type="InterPro" id="IPR050596">
    <property type="entry name" value="AspAT/PAT-like"/>
</dbReference>
<feature type="domain" description="Aminotransferase class I/classII large" evidence="6">
    <location>
        <begin position="31"/>
        <end position="408"/>
    </location>
</feature>
<dbReference type="SUPFAM" id="SSF53383">
    <property type="entry name" value="PLP-dependent transferases"/>
    <property type="match status" value="1"/>
</dbReference>
<dbReference type="KEGG" id="csto:CGC58_00150"/>
<dbReference type="InterPro" id="IPR004839">
    <property type="entry name" value="Aminotransferase_I/II_large"/>
</dbReference>
<dbReference type="Gene3D" id="3.40.640.10">
    <property type="entry name" value="Type I PLP-dependent aspartate aminotransferase-like (Major domain)"/>
    <property type="match status" value="1"/>
</dbReference>
<accession>A0A250FT21</accession>
<evidence type="ECO:0000256" key="1">
    <source>
        <dbReference type="ARBA" id="ARBA00001933"/>
    </source>
</evidence>
<dbReference type="InterPro" id="IPR015424">
    <property type="entry name" value="PyrdxlP-dep_Trfase"/>
</dbReference>
<comment type="similarity">
    <text evidence="2">Belongs to the class-I pyridoxal-phosphate-dependent aminotransferase family.</text>
</comment>
<dbReference type="RefSeq" id="WP_095894559.1">
    <property type="nucleotide sequence ID" value="NZ_CP022387.1"/>
</dbReference>
<dbReference type="PANTHER" id="PTHR46383">
    <property type="entry name" value="ASPARTATE AMINOTRANSFERASE"/>
    <property type="match status" value="1"/>
</dbReference>
<sequence length="417" mass="46351">MNVSKLAQNLIGSEIVKIGNEVNDLKAKGEKITNLTIGDLDSNIYPIPDELKEGIQQAYADNLTNYPPASGILPLRENVSKDLKQRYALEYSAKDILIAGGSRPLIYATFKTIVDEGDKVIYPVPSWNNNHYSYLNSAQKVELEVKPENNFLPTAEELRPHLKDAVLLALCSPLNPTGTMFSEHQLREICELIVEENRKRGADEKPLYLMYDQIYAMLTFGEKHFNPVSLVPEMKPYTIFIDGSSKCFAATGVRVGWAFGPSEIIGKMAALLTHVGAWAPKPEQQAMAQFLTDTKAVDTFVNDFKGKIKHSLETLHEGIQALKQKGYAVESIRPMGALYLTIQLDYVGKTTPKGEKLNDTTDLVFYLIKEAGMALVPFSAFGNSRTMPWFRASAGGCSLQDIKDVLPRLEKALSELK</sequence>
<comment type="cofactor">
    <cofactor evidence="1">
        <name>pyridoxal 5'-phosphate</name>
        <dbReference type="ChEBI" id="CHEBI:597326"/>
    </cofactor>
</comment>
<dbReference type="GO" id="GO:0008483">
    <property type="term" value="F:transaminase activity"/>
    <property type="evidence" value="ECO:0007669"/>
    <property type="project" value="UniProtKB-KW"/>
</dbReference>